<keyword evidence="2" id="KW-1185">Reference proteome</keyword>
<evidence type="ECO:0000313" key="2">
    <source>
        <dbReference type="Proteomes" id="UP001146067"/>
    </source>
</evidence>
<dbReference type="Proteomes" id="UP001146067">
    <property type="component" value="Unassembled WGS sequence"/>
</dbReference>
<reference evidence="1" key="1">
    <citation type="submission" date="2022-12" db="EMBL/GenBank/DDBJ databases">
        <title>Gycomyces niveus sp.nov.,a novel actinomycete isolated from soil in Shouguan.</title>
        <authorList>
            <person name="Yang X."/>
        </authorList>
    </citation>
    <scope>NUCLEOTIDE SEQUENCE</scope>
    <source>
        <strain evidence="1">NEAU-A15</strain>
    </source>
</reference>
<accession>A0A9X3T2X7</accession>
<dbReference type="EMBL" id="JAPZVP010000004">
    <property type="protein sequence ID" value="MDA1359290.1"/>
    <property type="molecule type" value="Genomic_DNA"/>
</dbReference>
<sequence length="87" mass="9617">MQNDYRTTLVEQVRKYAPSLAARVVDSLREKVIVGELSLASVDFVSALVDARVPVDPQDVPTLRWLLESVNLPPDTPTDLADRLTVA</sequence>
<name>A0A9X3T2X7_9ACTN</name>
<dbReference type="AlphaFoldDB" id="A0A9X3T2X7"/>
<dbReference type="RefSeq" id="WP_270109116.1">
    <property type="nucleotide sequence ID" value="NZ_JAPZVP010000004.1"/>
</dbReference>
<proteinExistence type="predicted"/>
<comment type="caution">
    <text evidence="1">The sequence shown here is derived from an EMBL/GenBank/DDBJ whole genome shotgun (WGS) entry which is preliminary data.</text>
</comment>
<gene>
    <name evidence="1" type="ORF">O1R50_06640</name>
</gene>
<organism evidence="1 2">
    <name type="scientific">Glycomyces luteolus</name>
    <dbReference type="NCBI Taxonomy" id="2670330"/>
    <lineage>
        <taxon>Bacteria</taxon>
        <taxon>Bacillati</taxon>
        <taxon>Actinomycetota</taxon>
        <taxon>Actinomycetes</taxon>
        <taxon>Glycomycetales</taxon>
        <taxon>Glycomycetaceae</taxon>
        <taxon>Glycomyces</taxon>
    </lineage>
</organism>
<protein>
    <submittedName>
        <fullName evidence="1">Uncharacterized protein</fullName>
    </submittedName>
</protein>
<evidence type="ECO:0000313" key="1">
    <source>
        <dbReference type="EMBL" id="MDA1359290.1"/>
    </source>
</evidence>